<name>A0ABP4SGR8_9ACTN</name>
<feature type="region of interest" description="Disordered" evidence="1">
    <location>
        <begin position="1"/>
        <end position="63"/>
    </location>
</feature>
<proteinExistence type="predicted"/>
<organism evidence="2 3">
    <name type="scientific">Kribbella yunnanensis</name>
    <dbReference type="NCBI Taxonomy" id="190194"/>
    <lineage>
        <taxon>Bacteria</taxon>
        <taxon>Bacillati</taxon>
        <taxon>Actinomycetota</taxon>
        <taxon>Actinomycetes</taxon>
        <taxon>Propionibacteriales</taxon>
        <taxon>Kribbellaceae</taxon>
        <taxon>Kribbella</taxon>
    </lineage>
</organism>
<gene>
    <name evidence="2" type="ORF">GCM10009745_14430</name>
</gene>
<evidence type="ECO:0000313" key="2">
    <source>
        <dbReference type="EMBL" id="GAA1672686.1"/>
    </source>
</evidence>
<evidence type="ECO:0000256" key="1">
    <source>
        <dbReference type="SAM" id="MobiDB-lite"/>
    </source>
</evidence>
<reference evidence="3" key="1">
    <citation type="journal article" date="2019" name="Int. J. Syst. Evol. Microbiol.">
        <title>The Global Catalogue of Microorganisms (GCM) 10K type strain sequencing project: providing services to taxonomists for standard genome sequencing and annotation.</title>
        <authorList>
            <consortium name="The Broad Institute Genomics Platform"/>
            <consortium name="The Broad Institute Genome Sequencing Center for Infectious Disease"/>
            <person name="Wu L."/>
            <person name="Ma J."/>
        </authorList>
    </citation>
    <scope>NUCLEOTIDE SEQUENCE [LARGE SCALE GENOMIC DNA]</scope>
    <source>
        <strain evidence="3">JCM 14307</strain>
    </source>
</reference>
<evidence type="ECO:0000313" key="3">
    <source>
        <dbReference type="Proteomes" id="UP001500280"/>
    </source>
</evidence>
<dbReference type="Proteomes" id="UP001500280">
    <property type="component" value="Unassembled WGS sequence"/>
</dbReference>
<sequence>MINGAATAAVGHLHPTWVSGQQLQRWVSRKPPDRPSPGSGKAWGAADPVPNPPTGGRRQEMVA</sequence>
<comment type="caution">
    <text evidence="2">The sequence shown here is derived from an EMBL/GenBank/DDBJ whole genome shotgun (WGS) entry which is preliminary data.</text>
</comment>
<keyword evidence="3" id="KW-1185">Reference proteome</keyword>
<dbReference type="EMBL" id="BAAANF010000004">
    <property type="protein sequence ID" value="GAA1672686.1"/>
    <property type="molecule type" value="Genomic_DNA"/>
</dbReference>
<accession>A0ABP4SGR8</accession>
<protein>
    <submittedName>
        <fullName evidence="2">Uncharacterized protein</fullName>
    </submittedName>
</protein>